<dbReference type="PANTHER" id="PTHR23028:SF53">
    <property type="entry name" value="ACYL_TRANSF_3 DOMAIN-CONTAINING PROTEIN"/>
    <property type="match status" value="1"/>
</dbReference>
<feature type="transmembrane region" description="Helical" evidence="1">
    <location>
        <begin position="46"/>
        <end position="67"/>
    </location>
</feature>
<dbReference type="PANTHER" id="PTHR23028">
    <property type="entry name" value="ACETYLTRANSFERASE"/>
    <property type="match status" value="1"/>
</dbReference>
<protein>
    <submittedName>
        <fullName evidence="3">Peptidoglycan/LPS O-acetylase OafA/YrhL</fullName>
    </submittedName>
</protein>
<sequence>MTNIVFYFALMAVFIAEAAVLCRVLPLQRLLAAEDRAGGRLLTVDGLRGVLAPSVFLHHAVLYFYFTQTRGWSEMPSNFYAQMGVLPVTLFFFVTGYLFWSKLMKRPMLGFGAFLKDRLGRLGGVYFVSCLLFFGLVAVASGFHRQVSWGRLVFEAAAWFSFLGAGHDMNGVFDSKRLLGQVWTLREEWMFYLSLPFLGWFARRRVRLPVLLVGAAVFSVLVAHVTLRFSAPTDYVWKMLGDYAHFLFVTFSVGMIVAATPVTEQMKAWARGSTATLISVVLLAITVAVVPPEYGWLESSMLAVPFACVCFGNTWWGLLASAPVRSLGRVSYSFYLLHIFALQAGLEVLQRFVAVGSLTPMQYWVFMTVCGMVGVLASYASYQFLEHPFLKKAVRHKAETMSQQQQPQILQAPLVS</sequence>
<proteinExistence type="predicted"/>
<dbReference type="GO" id="GO:0000271">
    <property type="term" value="P:polysaccharide biosynthetic process"/>
    <property type="evidence" value="ECO:0007669"/>
    <property type="project" value="TreeGrafter"/>
</dbReference>
<feature type="transmembrane region" description="Helical" evidence="1">
    <location>
        <begin position="332"/>
        <end position="349"/>
    </location>
</feature>
<feature type="transmembrane region" description="Helical" evidence="1">
    <location>
        <begin position="269"/>
        <end position="290"/>
    </location>
</feature>
<gene>
    <name evidence="3" type="ORF">HDF17_002233</name>
</gene>
<feature type="transmembrane region" description="Helical" evidence="1">
    <location>
        <begin position="6"/>
        <end position="25"/>
    </location>
</feature>
<feature type="transmembrane region" description="Helical" evidence="1">
    <location>
        <begin position="210"/>
        <end position="231"/>
    </location>
</feature>
<dbReference type="Pfam" id="PF01757">
    <property type="entry name" value="Acyl_transf_3"/>
    <property type="match status" value="1"/>
</dbReference>
<name>A0A7Y9PHC2_9BACT</name>
<dbReference type="GO" id="GO:0016020">
    <property type="term" value="C:membrane"/>
    <property type="evidence" value="ECO:0007669"/>
    <property type="project" value="TreeGrafter"/>
</dbReference>
<dbReference type="InterPro" id="IPR050879">
    <property type="entry name" value="Acyltransferase_3"/>
</dbReference>
<dbReference type="AlphaFoldDB" id="A0A7Y9PHC2"/>
<dbReference type="InterPro" id="IPR002656">
    <property type="entry name" value="Acyl_transf_3_dom"/>
</dbReference>
<feature type="transmembrane region" description="Helical" evidence="1">
    <location>
        <begin position="79"/>
        <end position="100"/>
    </location>
</feature>
<feature type="transmembrane region" description="Helical" evidence="1">
    <location>
        <begin position="121"/>
        <end position="143"/>
    </location>
</feature>
<feature type="domain" description="Acyltransferase 3" evidence="2">
    <location>
        <begin position="44"/>
        <end position="377"/>
    </location>
</feature>
<evidence type="ECO:0000313" key="4">
    <source>
        <dbReference type="Proteomes" id="UP000589520"/>
    </source>
</evidence>
<dbReference type="GO" id="GO:0016747">
    <property type="term" value="F:acyltransferase activity, transferring groups other than amino-acyl groups"/>
    <property type="evidence" value="ECO:0007669"/>
    <property type="project" value="InterPro"/>
</dbReference>
<dbReference type="RefSeq" id="WP_179490890.1">
    <property type="nucleotide sequence ID" value="NZ_JACCCW010000002.1"/>
</dbReference>
<feature type="transmembrane region" description="Helical" evidence="1">
    <location>
        <begin position="302"/>
        <end position="320"/>
    </location>
</feature>
<evidence type="ECO:0000259" key="2">
    <source>
        <dbReference type="Pfam" id="PF01757"/>
    </source>
</evidence>
<keyword evidence="1" id="KW-1133">Transmembrane helix</keyword>
<evidence type="ECO:0000313" key="3">
    <source>
        <dbReference type="EMBL" id="NYF79913.1"/>
    </source>
</evidence>
<keyword evidence="4" id="KW-1185">Reference proteome</keyword>
<feature type="transmembrane region" description="Helical" evidence="1">
    <location>
        <begin position="243"/>
        <end position="262"/>
    </location>
</feature>
<feature type="transmembrane region" description="Helical" evidence="1">
    <location>
        <begin position="361"/>
        <end position="382"/>
    </location>
</feature>
<reference evidence="3 4" key="1">
    <citation type="submission" date="2020-07" db="EMBL/GenBank/DDBJ databases">
        <title>Genomic Encyclopedia of Type Strains, Phase IV (KMG-V): Genome sequencing to study the core and pangenomes of soil and plant-associated prokaryotes.</title>
        <authorList>
            <person name="Whitman W."/>
        </authorList>
    </citation>
    <scope>NUCLEOTIDE SEQUENCE [LARGE SCALE GENOMIC DNA]</scope>
    <source>
        <strain evidence="3 4">X4EP2</strain>
    </source>
</reference>
<evidence type="ECO:0000256" key="1">
    <source>
        <dbReference type="SAM" id="Phobius"/>
    </source>
</evidence>
<accession>A0A7Y9PHC2</accession>
<keyword evidence="1" id="KW-0812">Transmembrane</keyword>
<comment type="caution">
    <text evidence="3">The sequence shown here is derived from an EMBL/GenBank/DDBJ whole genome shotgun (WGS) entry which is preliminary data.</text>
</comment>
<organism evidence="3 4">
    <name type="scientific">Granulicella arctica</name>
    <dbReference type="NCBI Taxonomy" id="940613"/>
    <lineage>
        <taxon>Bacteria</taxon>
        <taxon>Pseudomonadati</taxon>
        <taxon>Acidobacteriota</taxon>
        <taxon>Terriglobia</taxon>
        <taxon>Terriglobales</taxon>
        <taxon>Acidobacteriaceae</taxon>
        <taxon>Granulicella</taxon>
    </lineage>
</organism>
<keyword evidence="1" id="KW-0472">Membrane</keyword>
<dbReference type="EMBL" id="JACCCW010000002">
    <property type="protein sequence ID" value="NYF79913.1"/>
    <property type="molecule type" value="Genomic_DNA"/>
</dbReference>
<dbReference type="Proteomes" id="UP000589520">
    <property type="component" value="Unassembled WGS sequence"/>
</dbReference>